<dbReference type="Proteomes" id="UP000815677">
    <property type="component" value="Unassembled WGS sequence"/>
</dbReference>
<keyword evidence="2" id="KW-1185">Reference proteome</keyword>
<proteinExistence type="predicted"/>
<dbReference type="EMBL" id="DF841963">
    <property type="protein sequence ID" value="GAT45914.1"/>
    <property type="molecule type" value="Genomic_DNA"/>
</dbReference>
<organism evidence="1 2">
    <name type="scientific">Mycena chlorophos</name>
    <name type="common">Agaric fungus</name>
    <name type="synonym">Agaricus chlorophos</name>
    <dbReference type="NCBI Taxonomy" id="658473"/>
    <lineage>
        <taxon>Eukaryota</taxon>
        <taxon>Fungi</taxon>
        <taxon>Dikarya</taxon>
        <taxon>Basidiomycota</taxon>
        <taxon>Agaricomycotina</taxon>
        <taxon>Agaricomycetes</taxon>
        <taxon>Agaricomycetidae</taxon>
        <taxon>Agaricales</taxon>
        <taxon>Marasmiineae</taxon>
        <taxon>Mycenaceae</taxon>
        <taxon>Mycena</taxon>
    </lineage>
</organism>
<protein>
    <submittedName>
        <fullName evidence="1">Uncharacterized protein</fullName>
    </submittedName>
</protein>
<evidence type="ECO:0000313" key="1">
    <source>
        <dbReference type="EMBL" id="GAT45914.1"/>
    </source>
</evidence>
<evidence type="ECO:0000313" key="2">
    <source>
        <dbReference type="Proteomes" id="UP000815677"/>
    </source>
</evidence>
<gene>
    <name evidence="1" type="ORF">MCHLO_03465</name>
</gene>
<name>A0ABQ0L432_MYCCL</name>
<reference evidence="1" key="1">
    <citation type="submission" date="2014-09" db="EMBL/GenBank/DDBJ databases">
        <title>Genome sequence of the luminous mushroom Mycena chlorophos for searching fungal bioluminescence genes.</title>
        <authorList>
            <person name="Tanaka Y."/>
            <person name="Kasuga D."/>
            <person name="Oba Y."/>
            <person name="Hase S."/>
            <person name="Sato K."/>
            <person name="Oba Y."/>
            <person name="Sakakibara Y."/>
        </authorList>
    </citation>
    <scope>NUCLEOTIDE SEQUENCE</scope>
</reference>
<sequence>MPQRTRIPALSSARAAGNFGHIARARQRRPGARHGHAAERQPRLLCLASVLVGVWRTPAQGEYRHIEATSRYGFEILVEKRYFVLDGLTRYFGRLLPESEGFPDALAIFDVQEGERSGLEAAEAYQDGDLFPRARRRRGLWQSPREDEAPLIAGLISRYHALFTRRIRFMVRDCTRHDKHYCNPEATRPILQGPETSSVTALTIVYYGLSGLRDQPEPEAFKTALEGATAKSTILSVPFWVP</sequence>
<accession>A0ABQ0L432</accession>